<dbReference type="FunFam" id="3.40.50.2000:FF:000047">
    <property type="entry name" value="Glycosyltransferase"/>
    <property type="match status" value="1"/>
</dbReference>
<dbReference type="KEGG" id="jcu:105642319"/>
<evidence type="ECO:0000313" key="10">
    <source>
        <dbReference type="Proteomes" id="UP000027138"/>
    </source>
</evidence>
<dbReference type="InterPro" id="IPR035595">
    <property type="entry name" value="UDP_glycos_trans_CS"/>
</dbReference>
<evidence type="ECO:0000256" key="3">
    <source>
        <dbReference type="ARBA" id="ARBA00022676"/>
    </source>
</evidence>
<evidence type="ECO:0000256" key="7">
    <source>
        <dbReference type="RuleBase" id="RU362057"/>
    </source>
</evidence>
<dbReference type="Gene3D" id="3.40.50.2000">
    <property type="entry name" value="Glycogen Phosphorylase B"/>
    <property type="match status" value="2"/>
</dbReference>
<accession>A0A067JZ52</accession>
<evidence type="ECO:0000256" key="5">
    <source>
        <dbReference type="ARBA" id="ARBA00047606"/>
    </source>
</evidence>
<sequence>MASQPHFLLIPLMAQGHMIPVIDMARLIAERGVIVTLITTPFNASRFERVIYRANKESNLSINLVQIPFPCQEVGLPVGYENLDTLPSRNLIKKFYTALAKLQEPLENILQNTKPPINCIISDKYLSWTSRTAQRFNVPRLVFHGMGSFSLLSSHNIRLHNAHLSVSSDTEPFEVPGMPEKFTITRCQLPGSFVSLPDLDDLRSKMQEAESTDYGVVVNSFDELENGCRDLYQQAIKKKVWCIGPVSLCNKKRLDKLERGNKASIDEKQCLEFLDSKKPRSVIYACLGSLCRLEPSQLIELGLGLEASNQPFIWVAKTGEKSFELEEWFKKENFEERIKGRGLLIKGWSPQVLILSHPSIGGFLTHCGWNSTIEGICSGVPLITWPLFAEQFLNEKLIVEILKIGVRVGVEVPVRWGEEEKAGVLVKKEKVEMAVSSLMDGGEEGEKRRKRACELGEMANNAMEFGGSSHFNLSLLIKDVMNQQGQDKSNV</sequence>
<evidence type="ECO:0000313" key="9">
    <source>
        <dbReference type="EMBL" id="KDP29216.1"/>
    </source>
</evidence>
<dbReference type="GO" id="GO:0047213">
    <property type="term" value="F:anthocyanidin 3-O-glucosyltransferase activity"/>
    <property type="evidence" value="ECO:0007669"/>
    <property type="project" value="UniProtKB-EC"/>
</dbReference>
<dbReference type="InterPro" id="IPR058980">
    <property type="entry name" value="Glyco_transf_N"/>
</dbReference>
<dbReference type="Pfam" id="PF26168">
    <property type="entry name" value="Glyco_transf_N"/>
    <property type="match status" value="1"/>
</dbReference>
<dbReference type="UniPathway" id="UPA00009"/>
<proteinExistence type="inferred from homology"/>
<evidence type="ECO:0000259" key="8">
    <source>
        <dbReference type="Pfam" id="PF26168"/>
    </source>
</evidence>
<evidence type="ECO:0000256" key="6">
    <source>
        <dbReference type="RuleBase" id="RU003718"/>
    </source>
</evidence>
<dbReference type="Pfam" id="PF00201">
    <property type="entry name" value="UDPGT"/>
    <property type="match status" value="1"/>
</dbReference>
<dbReference type="SUPFAM" id="SSF53756">
    <property type="entry name" value="UDP-Glycosyltransferase/glycogen phosphorylase"/>
    <property type="match status" value="1"/>
</dbReference>
<evidence type="ECO:0000256" key="4">
    <source>
        <dbReference type="ARBA" id="ARBA00022679"/>
    </source>
</evidence>
<dbReference type="AlphaFoldDB" id="A0A067JZ52"/>
<feature type="domain" description="Glycosyltransferase N-terminal" evidence="8">
    <location>
        <begin position="9"/>
        <end position="246"/>
    </location>
</feature>
<keyword evidence="10" id="KW-1185">Reference proteome</keyword>
<gene>
    <name evidence="9" type="ORF">JCGZ_16605</name>
</gene>
<dbReference type="CDD" id="cd03784">
    <property type="entry name" value="GT1_Gtf-like"/>
    <property type="match status" value="1"/>
</dbReference>
<dbReference type="PROSITE" id="PS00375">
    <property type="entry name" value="UDPGT"/>
    <property type="match status" value="1"/>
</dbReference>
<dbReference type="Proteomes" id="UP000027138">
    <property type="component" value="Unassembled WGS sequence"/>
</dbReference>
<comment type="similarity">
    <text evidence="2 6">Belongs to the UDP-glycosyltransferase family.</text>
</comment>
<dbReference type="OrthoDB" id="5835829at2759"/>
<dbReference type="EMBL" id="KK914761">
    <property type="protein sequence ID" value="KDP29216.1"/>
    <property type="molecule type" value="Genomic_DNA"/>
</dbReference>
<dbReference type="InterPro" id="IPR002213">
    <property type="entry name" value="UDP_glucos_trans"/>
</dbReference>
<dbReference type="PANTHER" id="PTHR48047:SF143">
    <property type="entry name" value="UDP-GLYCOSYLTRANSFERASE 73D1"/>
    <property type="match status" value="1"/>
</dbReference>
<dbReference type="EC" id="2.4.1.-" evidence="7"/>
<dbReference type="PANTHER" id="PTHR48047">
    <property type="entry name" value="GLYCOSYLTRANSFERASE"/>
    <property type="match status" value="1"/>
</dbReference>
<name>A0A067JZ52_JATCU</name>
<dbReference type="FunFam" id="3.40.50.2000:FF:000071">
    <property type="entry name" value="Glycosyltransferase"/>
    <property type="match status" value="1"/>
</dbReference>
<comment type="pathway">
    <text evidence="1">Pigment biosynthesis; anthocyanin biosynthesis.</text>
</comment>
<dbReference type="GO" id="GO:0009718">
    <property type="term" value="P:anthocyanin-containing compound biosynthetic process"/>
    <property type="evidence" value="ECO:0007669"/>
    <property type="project" value="UniProtKB-UniPathway"/>
</dbReference>
<keyword evidence="3 6" id="KW-0328">Glycosyltransferase</keyword>
<reference evidence="9 10" key="1">
    <citation type="journal article" date="2014" name="PLoS ONE">
        <title>Global Analysis of Gene Expression Profiles in Physic Nut (Jatropha curcas L.) Seedlings Exposed to Salt Stress.</title>
        <authorList>
            <person name="Zhang L."/>
            <person name="Zhang C."/>
            <person name="Wu P."/>
            <person name="Chen Y."/>
            <person name="Li M."/>
            <person name="Jiang H."/>
            <person name="Wu G."/>
        </authorList>
    </citation>
    <scope>NUCLEOTIDE SEQUENCE [LARGE SCALE GENOMIC DNA]</scope>
    <source>
        <strain evidence="10">cv. GZQX0401</strain>
        <tissue evidence="9">Young leaves</tissue>
    </source>
</reference>
<keyword evidence="4 6" id="KW-0808">Transferase</keyword>
<protein>
    <recommendedName>
        <fullName evidence="7">Glycosyltransferase</fullName>
        <ecNumber evidence="7">2.4.1.-</ecNumber>
    </recommendedName>
</protein>
<organism evidence="9 10">
    <name type="scientific">Jatropha curcas</name>
    <name type="common">Barbados nut</name>
    <dbReference type="NCBI Taxonomy" id="180498"/>
    <lineage>
        <taxon>Eukaryota</taxon>
        <taxon>Viridiplantae</taxon>
        <taxon>Streptophyta</taxon>
        <taxon>Embryophyta</taxon>
        <taxon>Tracheophyta</taxon>
        <taxon>Spermatophyta</taxon>
        <taxon>Magnoliopsida</taxon>
        <taxon>eudicotyledons</taxon>
        <taxon>Gunneridae</taxon>
        <taxon>Pentapetalae</taxon>
        <taxon>rosids</taxon>
        <taxon>fabids</taxon>
        <taxon>Malpighiales</taxon>
        <taxon>Euphorbiaceae</taxon>
        <taxon>Crotonoideae</taxon>
        <taxon>Jatropheae</taxon>
        <taxon>Jatropha</taxon>
    </lineage>
</organism>
<evidence type="ECO:0000256" key="2">
    <source>
        <dbReference type="ARBA" id="ARBA00009995"/>
    </source>
</evidence>
<evidence type="ECO:0000256" key="1">
    <source>
        <dbReference type="ARBA" id="ARBA00004935"/>
    </source>
</evidence>
<comment type="catalytic activity">
    <reaction evidence="5">
        <text>an anthocyanidin + UDP-alpha-D-glucose + H(+) = an anthocyanidin 3-O-beta-D-glucoside + UDP</text>
        <dbReference type="Rhea" id="RHEA:20093"/>
        <dbReference type="ChEBI" id="CHEBI:15378"/>
        <dbReference type="ChEBI" id="CHEBI:16307"/>
        <dbReference type="ChEBI" id="CHEBI:58223"/>
        <dbReference type="ChEBI" id="CHEBI:58885"/>
        <dbReference type="ChEBI" id="CHEBI:143576"/>
        <dbReference type="EC" id="2.4.1.115"/>
    </reaction>
</comment>